<dbReference type="EMBL" id="BSTG01000001">
    <property type="protein sequence ID" value="GLY56307.1"/>
    <property type="molecule type" value="Genomic_DNA"/>
</dbReference>
<organism evidence="2 3">
    <name type="scientific">Cellulosimicrobium cellulans</name>
    <name type="common">Arthrobacter luteus</name>
    <dbReference type="NCBI Taxonomy" id="1710"/>
    <lineage>
        <taxon>Bacteria</taxon>
        <taxon>Bacillati</taxon>
        <taxon>Actinomycetota</taxon>
        <taxon>Actinomycetes</taxon>
        <taxon>Micrococcales</taxon>
        <taxon>Promicromonosporaceae</taxon>
        <taxon>Cellulosimicrobium</taxon>
    </lineage>
</organism>
<reference evidence="2" key="1">
    <citation type="submission" date="2023-03" db="EMBL/GenBank/DDBJ databases">
        <title>Cellulosimicrobium cellulans NBRC 103059.</title>
        <authorList>
            <person name="Ichikawa N."/>
            <person name="Sato H."/>
            <person name="Tonouchi N."/>
        </authorList>
    </citation>
    <scope>NUCLEOTIDE SEQUENCE</scope>
    <source>
        <strain evidence="2">NBRC 103059</strain>
    </source>
</reference>
<feature type="region of interest" description="Disordered" evidence="1">
    <location>
        <begin position="39"/>
        <end position="66"/>
    </location>
</feature>
<name>A0AAV5P3N9_CELCE</name>
<gene>
    <name evidence="2" type="ORF">Ccel01_09090</name>
</gene>
<evidence type="ECO:0000256" key="1">
    <source>
        <dbReference type="SAM" id="MobiDB-lite"/>
    </source>
</evidence>
<evidence type="ECO:0000313" key="2">
    <source>
        <dbReference type="EMBL" id="GLY56307.1"/>
    </source>
</evidence>
<evidence type="ECO:0000313" key="3">
    <source>
        <dbReference type="Proteomes" id="UP001165168"/>
    </source>
</evidence>
<proteinExistence type="predicted"/>
<protein>
    <submittedName>
        <fullName evidence="2">Uncharacterized protein</fullName>
    </submittedName>
</protein>
<dbReference type="AlphaFoldDB" id="A0AAV5P3N9"/>
<sequence length="66" mass="7772">MWTPAGLRADARLREPDHNVCASLSERVFRGVLDPWRHRELNPQTREKSRGPGPRREDRFNTLFDT</sequence>
<feature type="compositionally biased region" description="Basic and acidic residues" evidence="1">
    <location>
        <begin position="39"/>
        <end position="60"/>
    </location>
</feature>
<accession>A0AAV5P3N9</accession>
<comment type="caution">
    <text evidence="2">The sequence shown here is derived from an EMBL/GenBank/DDBJ whole genome shotgun (WGS) entry which is preliminary data.</text>
</comment>
<dbReference type="Proteomes" id="UP001165168">
    <property type="component" value="Unassembled WGS sequence"/>
</dbReference>